<feature type="compositionally biased region" description="Polar residues" evidence="2">
    <location>
        <begin position="472"/>
        <end position="481"/>
    </location>
</feature>
<keyword evidence="4" id="KW-1185">Reference proteome</keyword>
<dbReference type="Proteomes" id="UP000826271">
    <property type="component" value="Unassembled WGS sequence"/>
</dbReference>
<dbReference type="AlphaFoldDB" id="A0AAV6W3Q2"/>
<feature type="compositionally biased region" description="Basic and acidic residues" evidence="2">
    <location>
        <begin position="71"/>
        <end position="98"/>
    </location>
</feature>
<feature type="region of interest" description="Disordered" evidence="2">
    <location>
        <begin position="143"/>
        <end position="165"/>
    </location>
</feature>
<evidence type="ECO:0000256" key="2">
    <source>
        <dbReference type="SAM" id="MobiDB-lite"/>
    </source>
</evidence>
<dbReference type="PANTHER" id="PTHR31071:SF2">
    <property type="entry name" value="ACTIN CYTOSKELETON-REGULATORY COMPLEX PAN-LIKE PROTEIN"/>
    <property type="match status" value="1"/>
</dbReference>
<dbReference type="PANTHER" id="PTHR31071">
    <property type="entry name" value="GB|AAF24581.1"/>
    <property type="match status" value="1"/>
</dbReference>
<comment type="caution">
    <text evidence="3">The sequence shown here is derived from an EMBL/GenBank/DDBJ whole genome shotgun (WGS) entry which is preliminary data.</text>
</comment>
<feature type="compositionally biased region" description="Polar residues" evidence="2">
    <location>
        <begin position="524"/>
        <end position="536"/>
    </location>
</feature>
<feature type="compositionally biased region" description="Basic residues" evidence="2">
    <location>
        <begin position="31"/>
        <end position="41"/>
    </location>
</feature>
<proteinExistence type="predicted"/>
<gene>
    <name evidence="3" type="ORF">BUALT_Bualt18G0067300</name>
</gene>
<dbReference type="InterPro" id="IPR043424">
    <property type="entry name" value="BLT-like"/>
</dbReference>
<feature type="region of interest" description="Disordered" evidence="2">
    <location>
        <begin position="459"/>
        <end position="481"/>
    </location>
</feature>
<sequence>MKITVEKPTPNQIQPPLNPTPPSDLPDNPNHPRKPPRRKTKTSAAGVRLRREAAAPSVKRSSRPETPLLRWKFDESKEKNESIVEEEKSSGEGGRKSCRKIRDVVSARKLTAGLWRLSEFQNNGGQKVGLQPGMGHLGAPVHGHHADRVHSSPVRDPLHSPHSVSGPKHGLLYKFSNSAMEGATKWDPVGWKTSDEWKQIFGQPKPPDHRASTNKAISALETELEQARIRINELETDRRSSKKKLEQFLRKLSEERAAWRSREHEKIRAIIDDMKADLSREKKSRQRLEIVNSKLVNEMADAKLSAKRYLQEYEKERKARELIEEVCDELAKEIGEDKAEVEELKRESMKLREEVEDERKMLQMAEVWREERIQMKLVDAKVMLEEKYSQMNSLVANLESFLDSIKTTSDFEEIKKAEFLRQVAASVNMQDIRELTYEPPNPDDIFSVFEDVNFGESNEREVEPCDGYSPASRASSKTRSVGSEVKMLNNKDDPHRHSNVYIDQSGELEEDASEWETVSHPEDQGSSYSLDASRTGTEWEKNETPIMEISEVDSEQMRQLKKGSSISKLWRSNGDNYKIISVEGKNGRLSNGRLSNGAIMSPDGLSPQDLSGQWSSPDSGNPHITRAMKGCIEWPRGVQKSSLKSRLLEARMESQKIQLRQVLKQKI</sequence>
<feature type="region of interest" description="Disordered" evidence="2">
    <location>
        <begin position="507"/>
        <end position="539"/>
    </location>
</feature>
<evidence type="ECO:0000313" key="4">
    <source>
        <dbReference type="Proteomes" id="UP000826271"/>
    </source>
</evidence>
<protein>
    <submittedName>
        <fullName evidence="3">Uncharacterized protein</fullName>
    </submittedName>
</protein>
<reference evidence="3" key="1">
    <citation type="submission" date="2019-10" db="EMBL/GenBank/DDBJ databases">
        <authorList>
            <person name="Zhang R."/>
            <person name="Pan Y."/>
            <person name="Wang J."/>
            <person name="Ma R."/>
            <person name="Yu S."/>
        </authorList>
    </citation>
    <scope>NUCLEOTIDE SEQUENCE</scope>
    <source>
        <strain evidence="3">LA-IB0</strain>
        <tissue evidence="3">Leaf</tissue>
    </source>
</reference>
<evidence type="ECO:0000313" key="3">
    <source>
        <dbReference type="EMBL" id="KAG8365083.1"/>
    </source>
</evidence>
<feature type="coiled-coil region" evidence="1">
    <location>
        <begin position="210"/>
        <end position="361"/>
    </location>
</feature>
<keyword evidence="1" id="KW-0175">Coiled coil</keyword>
<name>A0AAV6W3Q2_9LAMI</name>
<feature type="region of interest" description="Disordered" evidence="2">
    <location>
        <begin position="1"/>
        <end position="98"/>
    </location>
</feature>
<organism evidence="3 4">
    <name type="scientific">Buddleja alternifolia</name>
    <dbReference type="NCBI Taxonomy" id="168488"/>
    <lineage>
        <taxon>Eukaryota</taxon>
        <taxon>Viridiplantae</taxon>
        <taxon>Streptophyta</taxon>
        <taxon>Embryophyta</taxon>
        <taxon>Tracheophyta</taxon>
        <taxon>Spermatophyta</taxon>
        <taxon>Magnoliopsida</taxon>
        <taxon>eudicotyledons</taxon>
        <taxon>Gunneridae</taxon>
        <taxon>Pentapetalae</taxon>
        <taxon>asterids</taxon>
        <taxon>lamiids</taxon>
        <taxon>Lamiales</taxon>
        <taxon>Scrophulariaceae</taxon>
        <taxon>Buddlejeae</taxon>
        <taxon>Buddleja</taxon>
    </lineage>
</organism>
<accession>A0AAV6W3Q2</accession>
<evidence type="ECO:0000256" key="1">
    <source>
        <dbReference type="SAM" id="Coils"/>
    </source>
</evidence>
<dbReference type="EMBL" id="WHWC01000018">
    <property type="protein sequence ID" value="KAG8365083.1"/>
    <property type="molecule type" value="Genomic_DNA"/>
</dbReference>